<evidence type="ECO:0000256" key="1">
    <source>
        <dbReference type="ARBA" id="ARBA00022614"/>
    </source>
</evidence>
<evidence type="ECO:0000313" key="3">
    <source>
        <dbReference type="EMBL" id="ESO07597.1"/>
    </source>
</evidence>
<proteinExistence type="predicted"/>
<dbReference type="eggNOG" id="KOG4237">
    <property type="taxonomic scope" value="Eukaryota"/>
</dbReference>
<dbReference type="PROSITE" id="PS51450">
    <property type="entry name" value="LRR"/>
    <property type="match status" value="1"/>
</dbReference>
<dbReference type="STRING" id="6412.T1G2G8"/>
<dbReference type="CTD" id="20215266"/>
<dbReference type="InParanoid" id="T1G2G8"/>
<dbReference type="EMBL" id="KB096183">
    <property type="protein sequence ID" value="ESO07597.1"/>
    <property type="molecule type" value="Genomic_DNA"/>
</dbReference>
<gene>
    <name evidence="4" type="primary">20215266</name>
    <name evidence="3" type="ORF">HELRODRAFT_76209</name>
</gene>
<dbReference type="InterPro" id="IPR001611">
    <property type="entry name" value="Leu-rich_rpt"/>
</dbReference>
<evidence type="ECO:0000313" key="4">
    <source>
        <dbReference type="EnsemblMetazoa" id="HelroP76209"/>
    </source>
</evidence>
<dbReference type="PANTHER" id="PTHR45712:SF22">
    <property type="entry name" value="INSULIN-LIKE GROWTH FACTOR-BINDING PROTEIN COMPLEX ACID LABILE SUBUNIT"/>
    <property type="match status" value="1"/>
</dbReference>
<evidence type="ECO:0000313" key="5">
    <source>
        <dbReference type="Proteomes" id="UP000015101"/>
    </source>
</evidence>
<dbReference type="InterPro" id="IPR003591">
    <property type="entry name" value="Leu-rich_rpt_typical-subtyp"/>
</dbReference>
<name>T1G2G8_HELRO</name>
<accession>T1G2G8</accession>
<dbReference type="InterPro" id="IPR032675">
    <property type="entry name" value="LRR_dom_sf"/>
</dbReference>
<dbReference type="SUPFAM" id="SSF52058">
    <property type="entry name" value="L domain-like"/>
    <property type="match status" value="1"/>
</dbReference>
<dbReference type="EnsemblMetazoa" id="HelroT76209">
    <property type="protein sequence ID" value="HelroP76209"/>
    <property type="gene ID" value="HelroG76209"/>
</dbReference>
<dbReference type="Pfam" id="PF13855">
    <property type="entry name" value="LRR_8"/>
    <property type="match status" value="2"/>
</dbReference>
<organism evidence="4 5">
    <name type="scientific">Helobdella robusta</name>
    <name type="common">Californian leech</name>
    <dbReference type="NCBI Taxonomy" id="6412"/>
    <lineage>
        <taxon>Eukaryota</taxon>
        <taxon>Metazoa</taxon>
        <taxon>Spiralia</taxon>
        <taxon>Lophotrochozoa</taxon>
        <taxon>Annelida</taxon>
        <taxon>Clitellata</taxon>
        <taxon>Hirudinea</taxon>
        <taxon>Rhynchobdellida</taxon>
        <taxon>Glossiphoniidae</taxon>
        <taxon>Helobdella</taxon>
    </lineage>
</organism>
<protein>
    <recommendedName>
        <fullName evidence="6">LRRNT domain-containing protein</fullName>
    </recommendedName>
</protein>
<dbReference type="KEGG" id="hro:HELRODRAFT_76209"/>
<dbReference type="OrthoDB" id="1055097at2759"/>
<dbReference type="OMA" id="GFINLAY"/>
<keyword evidence="1" id="KW-0433">Leucine-rich repeat</keyword>
<keyword evidence="5" id="KW-1185">Reference proteome</keyword>
<sequence>MTVDGTLHKFPCPENCHCNKQKFMVVCSNEKLTKIPKLSPLTRILNLDINSLDSRLPDKIFNSFQHLTKLYIEYCDISSLPLNAFQGLHALEKLSLKNNIIKYDCDELNKLQYLHNLEMLDLANNHFVDINSQCFSSLSSLKSLDVSGNPFYCSCSLPDFALWL</sequence>
<dbReference type="PANTHER" id="PTHR45712">
    <property type="entry name" value="AGAP008170-PA"/>
    <property type="match status" value="1"/>
</dbReference>
<reference evidence="5" key="1">
    <citation type="submission" date="2012-12" db="EMBL/GenBank/DDBJ databases">
        <authorList>
            <person name="Hellsten U."/>
            <person name="Grimwood J."/>
            <person name="Chapman J.A."/>
            <person name="Shapiro H."/>
            <person name="Aerts A."/>
            <person name="Otillar R.P."/>
            <person name="Terry A.Y."/>
            <person name="Boore J.L."/>
            <person name="Simakov O."/>
            <person name="Marletaz F."/>
            <person name="Cho S.-J."/>
            <person name="Edsinger-Gonzales E."/>
            <person name="Havlak P."/>
            <person name="Kuo D.-H."/>
            <person name="Larsson T."/>
            <person name="Lv J."/>
            <person name="Arendt D."/>
            <person name="Savage R."/>
            <person name="Osoegawa K."/>
            <person name="de Jong P."/>
            <person name="Lindberg D.R."/>
            <person name="Seaver E.C."/>
            <person name="Weisblat D.A."/>
            <person name="Putnam N.H."/>
            <person name="Grigoriev I.V."/>
            <person name="Rokhsar D.S."/>
        </authorList>
    </citation>
    <scope>NUCLEOTIDE SEQUENCE</scope>
</reference>
<reference evidence="3 5" key="2">
    <citation type="journal article" date="2013" name="Nature">
        <title>Insights into bilaterian evolution from three spiralian genomes.</title>
        <authorList>
            <person name="Simakov O."/>
            <person name="Marletaz F."/>
            <person name="Cho S.J."/>
            <person name="Edsinger-Gonzales E."/>
            <person name="Havlak P."/>
            <person name="Hellsten U."/>
            <person name="Kuo D.H."/>
            <person name="Larsson T."/>
            <person name="Lv J."/>
            <person name="Arendt D."/>
            <person name="Savage R."/>
            <person name="Osoegawa K."/>
            <person name="de Jong P."/>
            <person name="Grimwood J."/>
            <person name="Chapman J.A."/>
            <person name="Shapiro H."/>
            <person name="Aerts A."/>
            <person name="Otillar R.P."/>
            <person name="Terry A.Y."/>
            <person name="Boore J.L."/>
            <person name="Grigoriev I.V."/>
            <person name="Lindberg D.R."/>
            <person name="Seaver E.C."/>
            <person name="Weisblat D.A."/>
            <person name="Putnam N.H."/>
            <person name="Rokhsar D.S."/>
        </authorList>
    </citation>
    <scope>NUCLEOTIDE SEQUENCE</scope>
</reference>
<dbReference type="Gene3D" id="3.80.10.10">
    <property type="entry name" value="Ribonuclease Inhibitor"/>
    <property type="match status" value="2"/>
</dbReference>
<dbReference type="SMART" id="SM00369">
    <property type="entry name" value="LRR_TYP"/>
    <property type="match status" value="4"/>
</dbReference>
<dbReference type="EMBL" id="AMQM01003482">
    <property type="status" value="NOT_ANNOTATED_CDS"/>
    <property type="molecule type" value="Genomic_DNA"/>
</dbReference>
<dbReference type="HOGENOM" id="CLU_000288_18_10_1"/>
<dbReference type="InterPro" id="IPR050333">
    <property type="entry name" value="SLRP"/>
</dbReference>
<dbReference type="AlphaFoldDB" id="T1G2G8"/>
<evidence type="ECO:0000256" key="2">
    <source>
        <dbReference type="ARBA" id="ARBA00022737"/>
    </source>
</evidence>
<dbReference type="Proteomes" id="UP000015101">
    <property type="component" value="Unassembled WGS sequence"/>
</dbReference>
<evidence type="ECO:0008006" key="6">
    <source>
        <dbReference type="Google" id="ProtNLM"/>
    </source>
</evidence>
<reference evidence="4" key="3">
    <citation type="submission" date="2015-06" db="UniProtKB">
        <authorList>
            <consortium name="EnsemblMetazoa"/>
        </authorList>
    </citation>
    <scope>IDENTIFICATION</scope>
</reference>
<dbReference type="RefSeq" id="XP_009014208.1">
    <property type="nucleotide sequence ID" value="XM_009015960.1"/>
</dbReference>
<keyword evidence="2" id="KW-0677">Repeat</keyword>
<dbReference type="GeneID" id="20215266"/>